<organism evidence="2 3">
    <name type="scientific">Deinococcus gobiensis (strain DSM 21396 / JCM 16679 / CGMCC 1.7299 / I-0)</name>
    <dbReference type="NCBI Taxonomy" id="745776"/>
    <lineage>
        <taxon>Bacteria</taxon>
        <taxon>Thermotogati</taxon>
        <taxon>Deinococcota</taxon>
        <taxon>Deinococci</taxon>
        <taxon>Deinococcales</taxon>
        <taxon>Deinococcaceae</taxon>
        <taxon>Deinococcus</taxon>
    </lineage>
</organism>
<dbReference type="KEGG" id="dgo:DGo_CA2444"/>
<name>H8GRY0_DEIGI</name>
<reference evidence="2 3" key="1">
    <citation type="journal article" date="2012" name="PLoS ONE">
        <title>Genome sequence and transcriptome analysis of the radioresistant bacterium Deinococcus gobiensis: insights into the extreme environmental adaptations.</title>
        <authorList>
            <person name="Yuan M."/>
            <person name="Chen M."/>
            <person name="Zhang W."/>
            <person name="Lu W."/>
            <person name="Wang J."/>
            <person name="Yang M."/>
            <person name="Zhao P."/>
            <person name="Tang R."/>
            <person name="Li X."/>
            <person name="Hao Y."/>
            <person name="Zhou Z."/>
            <person name="Zhan Y."/>
            <person name="Yu H."/>
            <person name="Teng C."/>
            <person name="Yan Y."/>
            <person name="Ping S."/>
            <person name="Wang Y."/>
            <person name="Lin M."/>
        </authorList>
    </citation>
    <scope>NUCLEOTIDE SEQUENCE [LARGE SCALE GENOMIC DNA]</scope>
    <source>
        <strain evidence="2 3">I-0</strain>
    </source>
</reference>
<dbReference type="HOGENOM" id="CLU_433277_0_0_0"/>
<evidence type="ECO:0000313" key="3">
    <source>
        <dbReference type="Proteomes" id="UP000007575"/>
    </source>
</evidence>
<feature type="region of interest" description="Disordered" evidence="1">
    <location>
        <begin position="138"/>
        <end position="165"/>
    </location>
</feature>
<sequence length="631" mass="66358">MLRREVHGQGPYPPGADQRPDLPGGLPQHPQVDAFHAALGLGHRDELVRLDQAVAGVLPAHQGLDPRHLARPAERHDRLEHHRQLAALGRARQVVLQVLQERLPGTHPGFEDAHAAAPAALAGVHRHVGLVEEVSQLAPGGPGVGDADAQAHLHGPPAQREGPQQLGHQRFGQLPRLRGRHPAEQHHELVAAQAAQRRAGRQAPAQASGELLQQQVAAPVPETVVDALEVVEVHHQQGQQRQAVLGLVRPGTSVCRPPGAPFGKPLLELGAVGQTGEGVVHGRVAQVVVDGLQLGRAFAYPRLQLGRVLQEPAFQDAALGHVGREAHRTDHLAAAPEGLLAHAQAHGPARQHEVDLADRRPAGAQGLVVEPLDQGHELGRKHLRAVLPGQVVAVGGAVGIAVQGGVVQDEPPLQVLDGDAHHALLAQPAQQVGLFERARVAGGLGGHVADQAHQAGGPAQVHLGRGTEAAEMAPALLAGRVGQGVFHIEAAPLLHDLPQRGVEQRAVLSRQARPQHPGVPLAQMGVVDIQHDPGLADLGVPEQHAAFTQKIQHLLKTQLQVSTQVGAGHLRPHGSDRLLGGAIPGRAGGWAAVPTGYCPARVGAAQTALDRAQANSPSRRRGSKFAVWRTL</sequence>
<dbReference type="PATRIC" id="fig|745776.4.peg.2510"/>
<gene>
    <name evidence="2" type="ordered locus">DGo_CA2444</name>
</gene>
<keyword evidence="3" id="KW-1185">Reference proteome</keyword>
<dbReference type="AlphaFoldDB" id="H8GRY0"/>
<proteinExistence type="predicted"/>
<accession>H8GRY0</accession>
<protein>
    <submittedName>
        <fullName evidence="2">Uncharacterized protein</fullName>
    </submittedName>
</protein>
<feature type="region of interest" description="Disordered" evidence="1">
    <location>
        <begin position="1"/>
        <end position="29"/>
    </location>
</feature>
<dbReference type="EMBL" id="CP002191">
    <property type="protein sequence ID" value="AFD26371.1"/>
    <property type="molecule type" value="Genomic_DNA"/>
</dbReference>
<evidence type="ECO:0000256" key="1">
    <source>
        <dbReference type="SAM" id="MobiDB-lite"/>
    </source>
</evidence>
<dbReference type="Proteomes" id="UP000007575">
    <property type="component" value="Chromosome"/>
</dbReference>
<evidence type="ECO:0000313" key="2">
    <source>
        <dbReference type="EMBL" id="AFD26371.1"/>
    </source>
</evidence>
<feature type="region of interest" description="Disordered" evidence="1">
    <location>
        <begin position="609"/>
        <end position="631"/>
    </location>
</feature>